<sequence length="44" mass="5138">MLLLKITNINYDLLKMKKLLAKRSLMFSVPLERSLCVSTFTHNL</sequence>
<name>A0A1H0C2Q9_9BACL</name>
<protein>
    <submittedName>
        <fullName evidence="1">Uncharacterized protein</fullName>
    </submittedName>
</protein>
<reference evidence="2" key="1">
    <citation type="submission" date="2016-10" db="EMBL/GenBank/DDBJ databases">
        <authorList>
            <person name="Varghese N."/>
            <person name="Submissions S."/>
        </authorList>
    </citation>
    <scope>NUCLEOTIDE SEQUENCE [LARGE SCALE GENOMIC DNA]</scope>
    <source>
        <strain evidence="2">CGMCC 1.6854</strain>
    </source>
</reference>
<evidence type="ECO:0000313" key="1">
    <source>
        <dbReference type="EMBL" id="SDN52143.1"/>
    </source>
</evidence>
<accession>A0A1H0C2Q9</accession>
<gene>
    <name evidence="1" type="ORF">SAMN04488137_4761</name>
</gene>
<evidence type="ECO:0000313" key="2">
    <source>
        <dbReference type="Proteomes" id="UP000199544"/>
    </source>
</evidence>
<organism evidence="1 2">
    <name type="scientific">Fictibacillus solisalsi</name>
    <dbReference type="NCBI Taxonomy" id="459525"/>
    <lineage>
        <taxon>Bacteria</taxon>
        <taxon>Bacillati</taxon>
        <taxon>Bacillota</taxon>
        <taxon>Bacilli</taxon>
        <taxon>Bacillales</taxon>
        <taxon>Fictibacillaceae</taxon>
        <taxon>Fictibacillus</taxon>
    </lineage>
</organism>
<keyword evidence="2" id="KW-1185">Reference proteome</keyword>
<dbReference type="Proteomes" id="UP000199544">
    <property type="component" value="Unassembled WGS sequence"/>
</dbReference>
<dbReference type="AlphaFoldDB" id="A0A1H0C2Q9"/>
<proteinExistence type="predicted"/>
<dbReference type="EMBL" id="FNHW01000006">
    <property type="protein sequence ID" value="SDN52143.1"/>
    <property type="molecule type" value="Genomic_DNA"/>
</dbReference>